<dbReference type="Gene3D" id="2.60.120.620">
    <property type="entry name" value="q2cbj1_9rhob like domain"/>
    <property type="match status" value="1"/>
</dbReference>
<protein>
    <submittedName>
        <fullName evidence="9">2OG-Fe(II) oxygenase</fullName>
    </submittedName>
</protein>
<evidence type="ECO:0000259" key="8">
    <source>
        <dbReference type="PROSITE" id="PS51471"/>
    </source>
</evidence>
<dbReference type="InterPro" id="IPR006620">
    <property type="entry name" value="Pro_4_hyd_alph"/>
</dbReference>
<keyword evidence="10" id="KW-1185">Reference proteome</keyword>
<dbReference type="SMART" id="SM00702">
    <property type="entry name" value="P4Hc"/>
    <property type="match status" value="1"/>
</dbReference>
<dbReference type="Pfam" id="PF13640">
    <property type="entry name" value="2OG-FeII_Oxy_3"/>
    <property type="match status" value="1"/>
</dbReference>
<proteinExistence type="predicted"/>
<evidence type="ECO:0000256" key="5">
    <source>
        <dbReference type="ARBA" id="ARBA00023002"/>
    </source>
</evidence>
<feature type="region of interest" description="Disordered" evidence="7">
    <location>
        <begin position="197"/>
        <end position="229"/>
    </location>
</feature>
<dbReference type="InterPro" id="IPR005123">
    <property type="entry name" value="Oxoglu/Fe-dep_dioxygenase_dom"/>
</dbReference>
<keyword evidence="2" id="KW-0479">Metal-binding</keyword>
<feature type="domain" description="Fe2OG dioxygenase" evidence="8">
    <location>
        <begin position="321"/>
        <end position="417"/>
    </location>
</feature>
<evidence type="ECO:0000256" key="4">
    <source>
        <dbReference type="ARBA" id="ARBA00022964"/>
    </source>
</evidence>
<keyword evidence="4" id="KW-0223">Dioxygenase</keyword>
<evidence type="ECO:0000256" key="7">
    <source>
        <dbReference type="SAM" id="MobiDB-lite"/>
    </source>
</evidence>
<dbReference type="SUPFAM" id="SSF52833">
    <property type="entry name" value="Thioredoxin-like"/>
    <property type="match status" value="1"/>
</dbReference>
<evidence type="ECO:0000256" key="2">
    <source>
        <dbReference type="ARBA" id="ARBA00022723"/>
    </source>
</evidence>
<sequence>MTDTAAAPPPLKSRSAPLHTLPFGPGDPVPWFQGDCAGNPHFAFSTVAGRWSVLMLAGAAAVPVVSRAVSALADAAQLFDGITRTCFFVTLDAPDRMAGSDGQPARLPLGRPGFYAFADRDGEISRRYRAIDPAASPSAGAPVAYRPYWLLLDPTLRVFAAGGLDDMPRLLDLVAQLPSPAGHAGLVADGGQIADSLAGAQTGQSPTGAQIGQSPTGAQTGQSPTGATADAGPWAPVLMVPRVFEPGFCQRLIAHYQATGGEESGFMREIDGRTVEMRDYGHKRRADCLIEDETLRAGIRARIERRLLPELVKAFQYRATRIERYIVACYDGDGDGGYFRPHRDNTTRGTAHRRFAVTINLNTDAYQGGALRFPEFGDRCYVAPTGGAVVFSCSLLHEALPVTRGRRFACLPFLYDDEGARLRERNAEFLDDPTLVAVARGAGAAG</sequence>
<dbReference type="Gene3D" id="3.40.30.10">
    <property type="entry name" value="Glutaredoxin"/>
    <property type="match status" value="1"/>
</dbReference>
<feature type="region of interest" description="Disordered" evidence="7">
    <location>
        <begin position="1"/>
        <end position="20"/>
    </location>
</feature>
<evidence type="ECO:0000256" key="1">
    <source>
        <dbReference type="ARBA" id="ARBA00001961"/>
    </source>
</evidence>
<reference evidence="9 10" key="1">
    <citation type="submission" date="2024-03" db="EMBL/GenBank/DDBJ databases">
        <title>High-quality draft genome sequencing of Tistrella sp. BH-R2-4.</title>
        <authorList>
            <person name="Dong C."/>
        </authorList>
    </citation>
    <scope>NUCLEOTIDE SEQUENCE [LARGE SCALE GENOMIC DNA]</scope>
    <source>
        <strain evidence="9 10">BH-R2-4</strain>
    </source>
</reference>
<evidence type="ECO:0000256" key="6">
    <source>
        <dbReference type="ARBA" id="ARBA00023004"/>
    </source>
</evidence>
<comment type="caution">
    <text evidence="9">The sequence shown here is derived from an EMBL/GenBank/DDBJ whole genome shotgun (WGS) entry which is preliminary data.</text>
</comment>
<evidence type="ECO:0000313" key="10">
    <source>
        <dbReference type="Proteomes" id="UP001413721"/>
    </source>
</evidence>
<dbReference type="EMBL" id="JBBKTW010000004">
    <property type="protein sequence ID" value="MEN2988789.1"/>
    <property type="molecule type" value="Genomic_DNA"/>
</dbReference>
<accession>A0ABU9YJ10</accession>
<dbReference type="InterPro" id="IPR036249">
    <property type="entry name" value="Thioredoxin-like_sf"/>
</dbReference>
<dbReference type="RefSeq" id="WP_345937314.1">
    <property type="nucleotide sequence ID" value="NZ_JBBKTW010000004.1"/>
</dbReference>
<evidence type="ECO:0000313" key="9">
    <source>
        <dbReference type="EMBL" id="MEN2988789.1"/>
    </source>
</evidence>
<name>A0ABU9YJ10_9PROT</name>
<organism evidence="9 10">
    <name type="scientific">Tistrella arctica</name>
    <dbReference type="NCBI Taxonomy" id="3133430"/>
    <lineage>
        <taxon>Bacteria</taxon>
        <taxon>Pseudomonadati</taxon>
        <taxon>Pseudomonadota</taxon>
        <taxon>Alphaproteobacteria</taxon>
        <taxon>Geminicoccales</taxon>
        <taxon>Geminicoccaceae</taxon>
        <taxon>Tistrella</taxon>
    </lineage>
</organism>
<keyword evidence="5" id="KW-0560">Oxidoreductase</keyword>
<dbReference type="PROSITE" id="PS51471">
    <property type="entry name" value="FE2OG_OXY"/>
    <property type="match status" value="1"/>
</dbReference>
<feature type="compositionally biased region" description="Polar residues" evidence="7">
    <location>
        <begin position="199"/>
        <end position="226"/>
    </location>
</feature>
<gene>
    <name evidence="9" type="ORF">WG926_10790</name>
</gene>
<comment type="cofactor">
    <cofactor evidence="1">
        <name>L-ascorbate</name>
        <dbReference type="ChEBI" id="CHEBI:38290"/>
    </cofactor>
</comment>
<dbReference type="Proteomes" id="UP001413721">
    <property type="component" value="Unassembled WGS sequence"/>
</dbReference>
<keyword evidence="3" id="KW-0847">Vitamin C</keyword>
<dbReference type="InterPro" id="IPR044862">
    <property type="entry name" value="Pro_4_hyd_alph_FE2OG_OXY"/>
</dbReference>
<keyword evidence="6" id="KW-0408">Iron</keyword>
<evidence type="ECO:0000256" key="3">
    <source>
        <dbReference type="ARBA" id="ARBA00022896"/>
    </source>
</evidence>